<keyword evidence="9" id="KW-1185">Reference proteome</keyword>
<dbReference type="NCBIfam" id="TIGR01782">
    <property type="entry name" value="TonB-Xanth-Caul"/>
    <property type="match status" value="1"/>
</dbReference>
<comment type="caution">
    <text evidence="8">The sequence shown here is derived from an EMBL/GenBank/DDBJ whole genome shotgun (WGS) entry which is preliminary data.</text>
</comment>
<feature type="chain" id="PRO_5046584196" evidence="5">
    <location>
        <begin position="31"/>
        <end position="1067"/>
    </location>
</feature>
<dbReference type="Pfam" id="PF00593">
    <property type="entry name" value="TonB_dep_Rec_b-barrel"/>
    <property type="match status" value="1"/>
</dbReference>
<dbReference type="Gene3D" id="2.170.130.10">
    <property type="entry name" value="TonB-dependent receptor, plug domain"/>
    <property type="match status" value="1"/>
</dbReference>
<dbReference type="PANTHER" id="PTHR40980">
    <property type="entry name" value="PLUG DOMAIN-CONTAINING PROTEIN"/>
    <property type="match status" value="1"/>
</dbReference>
<evidence type="ECO:0000313" key="8">
    <source>
        <dbReference type="EMBL" id="MBI1683596.1"/>
    </source>
</evidence>
<comment type="subcellular location">
    <subcellularLocation>
        <location evidence="1 4">Cell outer membrane</location>
    </subcellularLocation>
</comment>
<keyword evidence="5" id="KW-0732">Signal</keyword>
<sequence>MLHTTFERRAAARLCAAASVLALSAGAAHAQETAKASGGQTVETNAVEEVVVTGYRAALQSAISVKRNANVMVDAINAEDIADFPDANLAESLQRLPGVSIDRENGEGRTITVRGLGSDFTRVRLNGLEALSTAAATDSGASPNRSRGFDFNTFASELFNSLKVQKTASAETDEGSLGATVDLQTGRPFDFKGRCLALSVQDSYYENGGNHVPRIAGLVSDRWNDTKIGDLGALFSLAYNSRKQTIDSYQRQAGQSDLLYRNATHTGATTAATGFATVAEGSSADALAQMNDLTVIPALATLNHAELQQERIGATASFQWRPTPKTTVTTDLVYSRLWQDQTNYQLQTVGLNRNNTKTVTSGGKTYSTYNASTAAAGVQRQILPYCTSQTATAYRDAIDCGTDLNGTSLVSGASYSYNPNNLEPYDYYYKYGYNGPTGTAGVLGAIQALVGRPATQVLEAHVNDANQADYLVMDNVDVRSAADESYYTTTFQQASFNLAHEFTDRFTLNATYGLSRSRTQNTGLLVEFNHMDADGVVYDERGGGSMPILKFGFNVADPTQWDTVKGFSALRHYERYVDNRYQTAKVDLKYEFDDDLVWRGGVSRRIYDFATAQYQRLSTETLNPTLLEAGTSTAAMSKLVEWGAGLDVSAGTPTSFIVPDIDKFRSLFGFDCNCVNKWGDWRLSSKSNPGNAYAVTETDTSVYNQFDFRSGLFDRTLRGNVGVRYALTEVESNGYSTSARALTATNQYHDLLPSLNLAYEVRDGMLVRFGAAKVMARPQLANLSPGISSLSTSLPSGSAPSVTLGNPDLKPFRATNYDLSFEWYFAPGALFSAAIFTKEIASFPQNITRSGPLSAVLDSTSLAAVKDALTNAALLAYIAADGDWTIRQYVDAPGGRILGVEFSYQQNLTFLPAPFDKLGVQANYTHLESKLGYILNPDKADGIVEGPWLGASPDAVNFTVYYDADKWTARLSSAYRAAYYTTYPLASGTCAPGDCSSPYVNDFGGSNATFNLDGSATYTVNKFITLNVEALNLTNQKTERWAYDANHLVTNYGSTGRSVSVGFRLKY</sequence>
<dbReference type="PANTHER" id="PTHR40980:SF3">
    <property type="entry name" value="TONB-DEPENDENT RECEPTOR-LIKE BETA-BARREL DOMAIN-CONTAINING PROTEIN"/>
    <property type="match status" value="1"/>
</dbReference>
<dbReference type="InterPro" id="IPR037066">
    <property type="entry name" value="Plug_dom_sf"/>
</dbReference>
<dbReference type="Pfam" id="PF07715">
    <property type="entry name" value="Plug"/>
    <property type="match status" value="1"/>
</dbReference>
<reference evidence="8 9" key="1">
    <citation type="submission" date="2020-11" db="EMBL/GenBank/DDBJ databases">
        <title>genome sequence of strain KACC 18849.</title>
        <authorList>
            <person name="Gao J."/>
            <person name="Zhang X."/>
        </authorList>
    </citation>
    <scope>NUCLEOTIDE SEQUENCE [LARGE SCALE GENOMIC DNA]</scope>
    <source>
        <strain evidence="8 9">KACC 18849</strain>
    </source>
</reference>
<proteinExistence type="inferred from homology"/>
<dbReference type="Proteomes" id="UP000639859">
    <property type="component" value="Unassembled WGS sequence"/>
</dbReference>
<evidence type="ECO:0000256" key="3">
    <source>
        <dbReference type="ARBA" id="ARBA00023237"/>
    </source>
</evidence>
<dbReference type="SUPFAM" id="SSF56935">
    <property type="entry name" value="Porins"/>
    <property type="match status" value="1"/>
</dbReference>
<evidence type="ECO:0000259" key="7">
    <source>
        <dbReference type="Pfam" id="PF07715"/>
    </source>
</evidence>
<feature type="domain" description="TonB-dependent receptor plug" evidence="7">
    <location>
        <begin position="66"/>
        <end position="179"/>
    </location>
</feature>
<dbReference type="InterPro" id="IPR010104">
    <property type="entry name" value="TonB_rcpt_bac"/>
</dbReference>
<name>A0ABS0SWF4_9CAUL</name>
<dbReference type="Gene3D" id="2.40.170.20">
    <property type="entry name" value="TonB-dependent receptor, beta-barrel domain"/>
    <property type="match status" value="1"/>
</dbReference>
<feature type="domain" description="TonB-dependent receptor-like beta-barrel" evidence="6">
    <location>
        <begin position="565"/>
        <end position="1033"/>
    </location>
</feature>
<dbReference type="EMBL" id="JADWOX010000004">
    <property type="protein sequence ID" value="MBI1683596.1"/>
    <property type="molecule type" value="Genomic_DNA"/>
</dbReference>
<evidence type="ECO:0000256" key="2">
    <source>
        <dbReference type="ARBA" id="ARBA00023136"/>
    </source>
</evidence>
<keyword evidence="8" id="KW-0675">Receptor</keyword>
<keyword evidence="2 4" id="KW-0472">Membrane</keyword>
<gene>
    <name evidence="8" type="ORF">I4Q42_07945</name>
</gene>
<protein>
    <submittedName>
        <fullName evidence="8">TonB-dependent receptor</fullName>
    </submittedName>
</protein>
<organism evidence="8 9">
    <name type="scientific">Caulobacter hibisci</name>
    <dbReference type="NCBI Taxonomy" id="2035993"/>
    <lineage>
        <taxon>Bacteria</taxon>
        <taxon>Pseudomonadati</taxon>
        <taxon>Pseudomonadota</taxon>
        <taxon>Alphaproteobacteria</taxon>
        <taxon>Caulobacterales</taxon>
        <taxon>Caulobacteraceae</taxon>
        <taxon>Caulobacter</taxon>
    </lineage>
</organism>
<keyword evidence="4" id="KW-0798">TonB box</keyword>
<evidence type="ECO:0000256" key="4">
    <source>
        <dbReference type="RuleBase" id="RU003357"/>
    </source>
</evidence>
<evidence type="ECO:0000259" key="6">
    <source>
        <dbReference type="Pfam" id="PF00593"/>
    </source>
</evidence>
<evidence type="ECO:0000256" key="5">
    <source>
        <dbReference type="SAM" id="SignalP"/>
    </source>
</evidence>
<keyword evidence="3" id="KW-0998">Cell outer membrane</keyword>
<comment type="similarity">
    <text evidence="4">Belongs to the TonB-dependent receptor family.</text>
</comment>
<dbReference type="RefSeq" id="WP_198575533.1">
    <property type="nucleotide sequence ID" value="NZ_JADWOX010000004.1"/>
</dbReference>
<evidence type="ECO:0000313" key="9">
    <source>
        <dbReference type="Proteomes" id="UP000639859"/>
    </source>
</evidence>
<feature type="signal peptide" evidence="5">
    <location>
        <begin position="1"/>
        <end position="30"/>
    </location>
</feature>
<dbReference type="InterPro" id="IPR000531">
    <property type="entry name" value="Beta-barrel_TonB"/>
</dbReference>
<dbReference type="InterPro" id="IPR012910">
    <property type="entry name" value="Plug_dom"/>
</dbReference>
<dbReference type="InterPro" id="IPR036942">
    <property type="entry name" value="Beta-barrel_TonB_sf"/>
</dbReference>
<accession>A0ABS0SWF4</accession>
<evidence type="ECO:0000256" key="1">
    <source>
        <dbReference type="ARBA" id="ARBA00004442"/>
    </source>
</evidence>